<organism evidence="1 2">
    <name type="scientific">Gigaspora margarita</name>
    <dbReference type="NCBI Taxonomy" id="4874"/>
    <lineage>
        <taxon>Eukaryota</taxon>
        <taxon>Fungi</taxon>
        <taxon>Fungi incertae sedis</taxon>
        <taxon>Mucoromycota</taxon>
        <taxon>Glomeromycotina</taxon>
        <taxon>Glomeromycetes</taxon>
        <taxon>Diversisporales</taxon>
        <taxon>Gigasporaceae</taxon>
        <taxon>Gigaspora</taxon>
    </lineage>
</organism>
<keyword evidence="1" id="KW-0378">Hydrolase</keyword>
<keyword evidence="2" id="KW-1185">Reference proteome</keyword>
<dbReference type="EMBL" id="WTPW01003184">
    <property type="protein sequence ID" value="KAF0351999.1"/>
    <property type="molecule type" value="Genomic_DNA"/>
</dbReference>
<protein>
    <submittedName>
        <fullName evidence="1">ATP-dependent DNA helicase pif1</fullName>
    </submittedName>
</protein>
<comment type="caution">
    <text evidence="1">The sequence shown here is derived from an EMBL/GenBank/DDBJ whole genome shotgun (WGS) entry which is preliminary data.</text>
</comment>
<accession>A0A8H3ZZH4</accession>
<gene>
    <name evidence="1" type="ORF">F8M41_015305</name>
</gene>
<proteinExistence type="predicted"/>
<evidence type="ECO:0000313" key="1">
    <source>
        <dbReference type="EMBL" id="KAF0351999.1"/>
    </source>
</evidence>
<dbReference type="AlphaFoldDB" id="A0A8H3ZZH4"/>
<keyword evidence="1" id="KW-0347">Helicase</keyword>
<sequence>MYIHTNNSQQTGDITVYLRCSQRDDRKKKESNNKKIERGSKINPAIERYSCKGSIKLIIMKNKKKLQLIIEHLLQSTKTFLEQKSSQGYKVLYSLETDFLRALRFLTSLVNYLGKDKITELTIDSTFKTNQENKDQNYLDPKNRINTRTAALREFFITLHNEQILPEFILIDKDAGEIAAVQEAWSWTCKIQLCLWHIENAIIRKIKETKFKETNYTQQKAKEASKLFQFIDINWFPNKHTNATCPEEHKKSLLNMIRKHICTLEAYNFSAKSISDPTFVPLFTNTKRRHDYPLICFDNESLSRINSINSSWNTNINNNIEFLPESNNANTISLNNAEHSISEHENLEKTNEAADKYIKSMETAIELLKQNKNNQQFIEAFGKVNSSLIKEIDTCQEVLNQRTQKLGSNQIIIS</sequence>
<dbReference type="OrthoDB" id="2449435at2759"/>
<reference evidence="1 2" key="1">
    <citation type="journal article" date="2019" name="Environ. Microbiol.">
        <title>At the nexus of three kingdoms: the genome of the mycorrhizal fungus Gigaspora margarita provides insights into plant, endobacterial and fungal interactions.</title>
        <authorList>
            <person name="Venice F."/>
            <person name="Ghignone S."/>
            <person name="Salvioli di Fossalunga A."/>
            <person name="Amselem J."/>
            <person name="Novero M."/>
            <person name="Xianan X."/>
            <person name="Sedzielewska Toro K."/>
            <person name="Morin E."/>
            <person name="Lipzen A."/>
            <person name="Grigoriev I.V."/>
            <person name="Henrissat B."/>
            <person name="Martin F.M."/>
            <person name="Bonfante P."/>
        </authorList>
    </citation>
    <scope>NUCLEOTIDE SEQUENCE [LARGE SCALE GENOMIC DNA]</scope>
    <source>
        <strain evidence="1 2">BEG34</strain>
    </source>
</reference>
<name>A0A8H3ZZH4_GIGMA</name>
<evidence type="ECO:0000313" key="2">
    <source>
        <dbReference type="Proteomes" id="UP000439903"/>
    </source>
</evidence>
<keyword evidence="1" id="KW-0067">ATP-binding</keyword>
<keyword evidence="1" id="KW-0547">Nucleotide-binding</keyword>
<dbReference type="Proteomes" id="UP000439903">
    <property type="component" value="Unassembled WGS sequence"/>
</dbReference>
<dbReference type="GO" id="GO:0004386">
    <property type="term" value="F:helicase activity"/>
    <property type="evidence" value="ECO:0007669"/>
    <property type="project" value="UniProtKB-KW"/>
</dbReference>